<keyword evidence="6" id="KW-1185">Reference proteome</keyword>
<dbReference type="Proteomes" id="UP001556196">
    <property type="component" value="Unassembled WGS sequence"/>
</dbReference>
<dbReference type="SUPFAM" id="SSF46785">
    <property type="entry name" value="Winged helix' DNA-binding domain"/>
    <property type="match status" value="1"/>
</dbReference>
<evidence type="ECO:0000313" key="6">
    <source>
        <dbReference type="Proteomes" id="UP001556196"/>
    </source>
</evidence>
<dbReference type="Gene3D" id="1.20.120.530">
    <property type="entry name" value="GntR ligand-binding domain-like"/>
    <property type="match status" value="1"/>
</dbReference>
<organism evidence="5 6">
    <name type="scientific">Mesorhizobium marinum</name>
    <dbReference type="NCBI Taxonomy" id="3228790"/>
    <lineage>
        <taxon>Bacteria</taxon>
        <taxon>Pseudomonadati</taxon>
        <taxon>Pseudomonadota</taxon>
        <taxon>Alphaproteobacteria</taxon>
        <taxon>Hyphomicrobiales</taxon>
        <taxon>Phyllobacteriaceae</taxon>
        <taxon>Mesorhizobium</taxon>
    </lineage>
</organism>
<gene>
    <name evidence="5" type="ORF">ABUE31_01550</name>
</gene>
<dbReference type="SMART" id="SM00895">
    <property type="entry name" value="FCD"/>
    <property type="match status" value="1"/>
</dbReference>
<dbReference type="Pfam" id="PF07729">
    <property type="entry name" value="FCD"/>
    <property type="match status" value="1"/>
</dbReference>
<accession>A0ABV3QWF7</accession>
<dbReference type="InterPro" id="IPR008920">
    <property type="entry name" value="TF_FadR/GntR_C"/>
</dbReference>
<dbReference type="PRINTS" id="PR00035">
    <property type="entry name" value="HTHGNTR"/>
</dbReference>
<reference evidence="5 6" key="1">
    <citation type="submission" date="2024-06" db="EMBL/GenBank/DDBJ databases">
        <authorList>
            <person name="Tuo L."/>
        </authorList>
    </citation>
    <scope>NUCLEOTIDE SEQUENCE [LARGE SCALE GENOMIC DNA]</scope>
    <source>
        <strain evidence="5 6">ZMM04-5</strain>
    </source>
</reference>
<keyword evidence="1" id="KW-0805">Transcription regulation</keyword>
<dbReference type="PROSITE" id="PS50949">
    <property type="entry name" value="HTH_GNTR"/>
    <property type="match status" value="1"/>
</dbReference>
<dbReference type="InterPro" id="IPR036388">
    <property type="entry name" value="WH-like_DNA-bd_sf"/>
</dbReference>
<evidence type="ECO:0000313" key="5">
    <source>
        <dbReference type="EMBL" id="MEW9804667.1"/>
    </source>
</evidence>
<evidence type="ECO:0000259" key="4">
    <source>
        <dbReference type="PROSITE" id="PS50949"/>
    </source>
</evidence>
<keyword evidence="3" id="KW-0804">Transcription</keyword>
<comment type="caution">
    <text evidence="5">The sequence shown here is derived from an EMBL/GenBank/DDBJ whole genome shotgun (WGS) entry which is preliminary data.</text>
</comment>
<evidence type="ECO:0000256" key="1">
    <source>
        <dbReference type="ARBA" id="ARBA00023015"/>
    </source>
</evidence>
<keyword evidence="2" id="KW-0238">DNA-binding</keyword>
<sequence length="245" mass="27671">MPSDSALAQLAVIATNDRATPSLVYRALLRSIRDGQMVPGAKLPNERELAQQLNTSRTAVRSALAMMERQGLVLRRVGSGTYLTDDADLVFDRMDQTSVASHDTVPSFAEIVEGRLLFEPAMMHLVVNRVQEEEILDMRRTLEQILAAPTWEDFKEQIYALHRQMFASTQNKFLMQIMSSILDDRRAVLFDGRDTDKPAPQAVRQQTYKDLKAIVDAIGTRNAKLAEELVSDHLMRTLATINIWQ</sequence>
<feature type="domain" description="HTH gntR-type" evidence="4">
    <location>
        <begin position="18"/>
        <end position="86"/>
    </location>
</feature>
<dbReference type="EMBL" id="JBFOCI010000001">
    <property type="protein sequence ID" value="MEW9804667.1"/>
    <property type="molecule type" value="Genomic_DNA"/>
</dbReference>
<dbReference type="PANTHER" id="PTHR43537">
    <property type="entry name" value="TRANSCRIPTIONAL REGULATOR, GNTR FAMILY"/>
    <property type="match status" value="1"/>
</dbReference>
<dbReference type="SMART" id="SM00345">
    <property type="entry name" value="HTH_GNTR"/>
    <property type="match status" value="1"/>
</dbReference>
<dbReference type="Gene3D" id="1.10.10.10">
    <property type="entry name" value="Winged helix-like DNA-binding domain superfamily/Winged helix DNA-binding domain"/>
    <property type="match status" value="1"/>
</dbReference>
<dbReference type="InterPro" id="IPR011711">
    <property type="entry name" value="GntR_C"/>
</dbReference>
<dbReference type="RefSeq" id="WP_367721707.1">
    <property type="nucleotide sequence ID" value="NZ_JBFOCH010000006.1"/>
</dbReference>
<name>A0ABV3QWF7_9HYPH</name>
<dbReference type="SUPFAM" id="SSF48008">
    <property type="entry name" value="GntR ligand-binding domain-like"/>
    <property type="match status" value="1"/>
</dbReference>
<dbReference type="InterPro" id="IPR036390">
    <property type="entry name" value="WH_DNA-bd_sf"/>
</dbReference>
<proteinExistence type="predicted"/>
<dbReference type="CDD" id="cd07377">
    <property type="entry name" value="WHTH_GntR"/>
    <property type="match status" value="1"/>
</dbReference>
<evidence type="ECO:0000256" key="3">
    <source>
        <dbReference type="ARBA" id="ARBA00023163"/>
    </source>
</evidence>
<dbReference type="PANTHER" id="PTHR43537:SF5">
    <property type="entry name" value="UXU OPERON TRANSCRIPTIONAL REGULATOR"/>
    <property type="match status" value="1"/>
</dbReference>
<protein>
    <submittedName>
        <fullName evidence="5">FadR/GntR family transcriptional regulator</fullName>
    </submittedName>
</protein>
<evidence type="ECO:0000256" key="2">
    <source>
        <dbReference type="ARBA" id="ARBA00023125"/>
    </source>
</evidence>
<dbReference type="Pfam" id="PF00392">
    <property type="entry name" value="GntR"/>
    <property type="match status" value="1"/>
</dbReference>
<dbReference type="InterPro" id="IPR000524">
    <property type="entry name" value="Tscrpt_reg_HTH_GntR"/>
</dbReference>